<proteinExistence type="predicted"/>
<dbReference type="Proteomes" id="UP000789901">
    <property type="component" value="Unassembled WGS sequence"/>
</dbReference>
<name>A0ABN7UJZ7_GIGMA</name>
<reference evidence="1 2" key="1">
    <citation type="submission" date="2021-06" db="EMBL/GenBank/DDBJ databases">
        <authorList>
            <person name="Kallberg Y."/>
            <person name="Tangrot J."/>
            <person name="Rosling A."/>
        </authorList>
    </citation>
    <scope>NUCLEOTIDE SEQUENCE [LARGE SCALE GENOMIC DNA]</scope>
    <source>
        <strain evidence="1 2">120-4 pot B 10/14</strain>
    </source>
</reference>
<gene>
    <name evidence="1" type="ORF">GMARGA_LOCUS6752</name>
</gene>
<organism evidence="1 2">
    <name type="scientific">Gigaspora margarita</name>
    <dbReference type="NCBI Taxonomy" id="4874"/>
    <lineage>
        <taxon>Eukaryota</taxon>
        <taxon>Fungi</taxon>
        <taxon>Fungi incertae sedis</taxon>
        <taxon>Mucoromycota</taxon>
        <taxon>Glomeromycotina</taxon>
        <taxon>Glomeromycetes</taxon>
        <taxon>Diversisporales</taxon>
        <taxon>Gigasporaceae</taxon>
        <taxon>Gigaspora</taxon>
    </lineage>
</organism>
<evidence type="ECO:0000313" key="2">
    <source>
        <dbReference type="Proteomes" id="UP000789901"/>
    </source>
</evidence>
<accession>A0ABN7UJZ7</accession>
<comment type="caution">
    <text evidence="1">The sequence shown here is derived from an EMBL/GenBank/DDBJ whole genome shotgun (WGS) entry which is preliminary data.</text>
</comment>
<dbReference type="EMBL" id="CAJVQB010003119">
    <property type="protein sequence ID" value="CAG8598235.1"/>
    <property type="molecule type" value="Genomic_DNA"/>
</dbReference>
<protein>
    <submittedName>
        <fullName evidence="1">22614_t:CDS:1</fullName>
    </submittedName>
</protein>
<sequence length="55" mass="6588">MSEDMNKGKNVKLNKIMTLPELLEFDQMENVNELHRSYTMLLHEMQQDEYTSLLL</sequence>
<evidence type="ECO:0000313" key="1">
    <source>
        <dbReference type="EMBL" id="CAG8598235.1"/>
    </source>
</evidence>
<keyword evidence="2" id="KW-1185">Reference proteome</keyword>